<reference evidence="10" key="2">
    <citation type="submission" date="2024-06" db="EMBL/GenBank/DDBJ databases">
        <authorList>
            <person name="Petrova K.O."/>
            <person name="Toshchakov S.V."/>
            <person name="Boltjanskaja Y.V."/>
            <person name="Kevbrin V."/>
        </authorList>
    </citation>
    <scope>NUCLEOTIDE SEQUENCE</scope>
    <source>
        <strain evidence="10">Z-910T</strain>
    </source>
</reference>
<dbReference type="CDD" id="cd07346">
    <property type="entry name" value="ABC_6TM_exporters"/>
    <property type="match status" value="1"/>
</dbReference>
<evidence type="ECO:0000256" key="7">
    <source>
        <dbReference type="SAM" id="Phobius"/>
    </source>
</evidence>
<dbReference type="RefSeq" id="WP_350343143.1">
    <property type="nucleotide sequence ID" value="NZ_CP158367.1"/>
</dbReference>
<dbReference type="Gene3D" id="1.20.1560.10">
    <property type="entry name" value="ABC transporter type 1, transmembrane domain"/>
    <property type="match status" value="1"/>
</dbReference>
<dbReference type="GO" id="GO:0016887">
    <property type="term" value="F:ATP hydrolysis activity"/>
    <property type="evidence" value="ECO:0007669"/>
    <property type="project" value="InterPro"/>
</dbReference>
<dbReference type="Gene3D" id="3.40.50.300">
    <property type="entry name" value="P-loop containing nucleotide triphosphate hydrolases"/>
    <property type="match status" value="1"/>
</dbReference>
<feature type="domain" description="ABC transmembrane type-1" evidence="9">
    <location>
        <begin position="16"/>
        <end position="297"/>
    </location>
</feature>
<dbReference type="GO" id="GO:0005886">
    <property type="term" value="C:plasma membrane"/>
    <property type="evidence" value="ECO:0007669"/>
    <property type="project" value="UniProtKB-SubCell"/>
</dbReference>
<evidence type="ECO:0000256" key="3">
    <source>
        <dbReference type="ARBA" id="ARBA00022741"/>
    </source>
</evidence>
<dbReference type="InterPro" id="IPR003593">
    <property type="entry name" value="AAA+_ATPase"/>
</dbReference>
<feature type="transmembrane region" description="Helical" evidence="7">
    <location>
        <begin position="12"/>
        <end position="31"/>
    </location>
</feature>
<feature type="domain" description="ABC transporter" evidence="8">
    <location>
        <begin position="330"/>
        <end position="563"/>
    </location>
</feature>
<dbReference type="GO" id="GO:0005524">
    <property type="term" value="F:ATP binding"/>
    <property type="evidence" value="ECO:0007669"/>
    <property type="project" value="UniProtKB-KW"/>
</dbReference>
<evidence type="ECO:0000256" key="5">
    <source>
        <dbReference type="ARBA" id="ARBA00022989"/>
    </source>
</evidence>
<feature type="transmembrane region" description="Helical" evidence="7">
    <location>
        <begin position="51"/>
        <end position="69"/>
    </location>
</feature>
<dbReference type="PROSITE" id="PS00211">
    <property type="entry name" value="ABC_TRANSPORTER_1"/>
    <property type="match status" value="1"/>
</dbReference>
<dbReference type="InterPro" id="IPR027417">
    <property type="entry name" value="P-loop_NTPase"/>
</dbReference>
<evidence type="ECO:0000259" key="9">
    <source>
        <dbReference type="PROSITE" id="PS50929"/>
    </source>
</evidence>
<dbReference type="PROSITE" id="PS50929">
    <property type="entry name" value="ABC_TM1F"/>
    <property type="match status" value="1"/>
</dbReference>
<dbReference type="Pfam" id="PF00005">
    <property type="entry name" value="ABC_tran"/>
    <property type="match status" value="1"/>
</dbReference>
<dbReference type="PANTHER" id="PTHR43394">
    <property type="entry name" value="ATP-DEPENDENT PERMEASE MDL1, MITOCHONDRIAL"/>
    <property type="match status" value="1"/>
</dbReference>
<dbReference type="InterPro" id="IPR039421">
    <property type="entry name" value="Type_1_exporter"/>
</dbReference>
<dbReference type="PROSITE" id="PS50893">
    <property type="entry name" value="ABC_TRANSPORTER_2"/>
    <property type="match status" value="1"/>
</dbReference>
<sequence>MKKLISRLPNLKGYYFLAGMCLIGELIFTLAMAQSLKVLIDSSLMQAQDSFYLYLGILVLTAVFLALCISGQTLSVGKISEAITYTLRKEGTQKLLALPQYKLDKMHSGDSMSKLTNDLQMVSQFLNHDAYLLVSRPLLALVSFVYLLYLNWQLTIISIAVLPLLFSTTFFLGKPISKFSKEQQDELSNMNNTTQDILGGISIVKAFNLEDLMRDKFSKQVETSMNRGIELAKKRAVLESFTVGISFLPFVVTFGLGGYLTVRGSLTPGELLAFINLLNNLTFPLAQLPSHYGSYKASMQGLKRIYDLLNEEDERKNGESFDVKDASTLVEVKNLTFGYDDNSVLKNLSFKVKKGETVALVGSSGSGKSTIFKLLTGFYTNYQGKIDMFEKDIESWNLDKLRSNISTVSQETFLFPTTIRENLTMVCENCTETQLIKAATIANAHEFIKKQPNGYDTVVEEKGDNYSGGQKQRLAIARALLKEPDLLLLDEATSSLDTESEALVQKALDNVLIGSTSIVIAHRLSTIINADRILVLDKGNIVEEGNHKELLNKKGVYHNLYHKQFDSRKGGVA</sequence>
<dbReference type="InterPro" id="IPR011527">
    <property type="entry name" value="ABC1_TM_dom"/>
</dbReference>
<dbReference type="Pfam" id="PF00664">
    <property type="entry name" value="ABC_membrane"/>
    <property type="match status" value="1"/>
</dbReference>
<dbReference type="SMART" id="SM00382">
    <property type="entry name" value="AAA"/>
    <property type="match status" value="1"/>
</dbReference>
<dbReference type="FunFam" id="3.40.50.300:FF:000218">
    <property type="entry name" value="Multidrug ABC transporter ATP-binding protein"/>
    <property type="match status" value="1"/>
</dbReference>
<feature type="transmembrane region" description="Helical" evidence="7">
    <location>
        <begin position="155"/>
        <end position="173"/>
    </location>
</feature>
<protein>
    <submittedName>
        <fullName evidence="10">ABC transporter ATP-binding protein</fullName>
    </submittedName>
</protein>
<dbReference type="SUPFAM" id="SSF52540">
    <property type="entry name" value="P-loop containing nucleoside triphosphate hydrolases"/>
    <property type="match status" value="1"/>
</dbReference>
<evidence type="ECO:0000256" key="4">
    <source>
        <dbReference type="ARBA" id="ARBA00022840"/>
    </source>
</evidence>
<dbReference type="GO" id="GO:0015421">
    <property type="term" value="F:ABC-type oligopeptide transporter activity"/>
    <property type="evidence" value="ECO:0007669"/>
    <property type="project" value="TreeGrafter"/>
</dbReference>
<dbReference type="SUPFAM" id="SSF90123">
    <property type="entry name" value="ABC transporter transmembrane region"/>
    <property type="match status" value="1"/>
</dbReference>
<feature type="transmembrane region" description="Helical" evidence="7">
    <location>
        <begin position="130"/>
        <end position="149"/>
    </location>
</feature>
<dbReference type="AlphaFoldDB" id="A0AAU7VK03"/>
<evidence type="ECO:0000256" key="1">
    <source>
        <dbReference type="ARBA" id="ARBA00004651"/>
    </source>
</evidence>
<dbReference type="InterPro" id="IPR036640">
    <property type="entry name" value="ABC1_TM_sf"/>
</dbReference>
<dbReference type="EMBL" id="CP158367">
    <property type="protein sequence ID" value="XBX74389.1"/>
    <property type="molecule type" value="Genomic_DNA"/>
</dbReference>
<keyword evidence="4 10" id="KW-0067">ATP-binding</keyword>
<gene>
    <name evidence="10" type="ORF">PRVXT_002424</name>
</gene>
<evidence type="ECO:0000256" key="2">
    <source>
        <dbReference type="ARBA" id="ARBA00022692"/>
    </source>
</evidence>
<keyword evidence="5 7" id="KW-1133">Transmembrane helix</keyword>
<keyword evidence="3" id="KW-0547">Nucleotide-binding</keyword>
<name>A0AAU7VK03_9FIRM</name>
<evidence type="ECO:0000313" key="10">
    <source>
        <dbReference type="EMBL" id="XBX74389.1"/>
    </source>
</evidence>
<dbReference type="InterPro" id="IPR017871">
    <property type="entry name" value="ABC_transporter-like_CS"/>
</dbReference>
<reference evidence="10" key="1">
    <citation type="journal article" date="2013" name="Extremophiles">
        <title>Proteinivorax tanatarense gen. nov., sp. nov., an anaerobic, haloalkaliphilic, proteolytic bacterium isolated from a decaying algal bloom, and proposal of Proteinivoraceae fam. nov.</title>
        <authorList>
            <person name="Kevbrin V."/>
            <person name="Boltyanskaya Y."/>
            <person name="Zhilina T."/>
            <person name="Kolganova T."/>
            <person name="Lavrentjeva E."/>
            <person name="Kuznetsov B."/>
        </authorList>
    </citation>
    <scope>NUCLEOTIDE SEQUENCE</scope>
    <source>
        <strain evidence="10">Z-910T</strain>
    </source>
</reference>
<keyword evidence="2 7" id="KW-0812">Transmembrane</keyword>
<organism evidence="10">
    <name type="scientific">Proteinivorax tanatarense</name>
    <dbReference type="NCBI Taxonomy" id="1260629"/>
    <lineage>
        <taxon>Bacteria</taxon>
        <taxon>Bacillati</taxon>
        <taxon>Bacillota</taxon>
        <taxon>Clostridia</taxon>
        <taxon>Eubacteriales</taxon>
        <taxon>Proteinivoracaceae</taxon>
        <taxon>Proteinivorax</taxon>
    </lineage>
</organism>
<evidence type="ECO:0000256" key="6">
    <source>
        <dbReference type="ARBA" id="ARBA00023136"/>
    </source>
</evidence>
<keyword evidence="6 7" id="KW-0472">Membrane</keyword>
<dbReference type="InterPro" id="IPR003439">
    <property type="entry name" value="ABC_transporter-like_ATP-bd"/>
</dbReference>
<proteinExistence type="predicted"/>
<dbReference type="PANTHER" id="PTHR43394:SF1">
    <property type="entry name" value="ATP-BINDING CASSETTE SUB-FAMILY B MEMBER 10, MITOCHONDRIAL"/>
    <property type="match status" value="1"/>
</dbReference>
<feature type="transmembrane region" description="Helical" evidence="7">
    <location>
        <begin position="236"/>
        <end position="260"/>
    </location>
</feature>
<evidence type="ECO:0000259" key="8">
    <source>
        <dbReference type="PROSITE" id="PS50893"/>
    </source>
</evidence>
<accession>A0AAU7VK03</accession>
<comment type="subcellular location">
    <subcellularLocation>
        <location evidence="1">Cell membrane</location>
        <topology evidence="1">Multi-pass membrane protein</topology>
    </subcellularLocation>
</comment>